<dbReference type="EMBL" id="JAGKQM010000005">
    <property type="protein sequence ID" value="KAH0926224.1"/>
    <property type="molecule type" value="Genomic_DNA"/>
</dbReference>
<dbReference type="Proteomes" id="UP000824890">
    <property type="component" value="Unassembled WGS sequence"/>
</dbReference>
<name>A0ABQ8D9Z6_BRANA</name>
<sequence>MGTNTKFTTMGYTTKFSTMGHTSRVGAFIKLSARRAIEDESNKCSLWIFSWKRRRKCEEYSTRKCSCRNFTK</sequence>
<reference evidence="1 2" key="1">
    <citation type="submission" date="2021-05" db="EMBL/GenBank/DDBJ databases">
        <title>Genome Assembly of Synthetic Allotetraploid Brassica napus Reveals Homoeologous Exchanges between Subgenomes.</title>
        <authorList>
            <person name="Davis J.T."/>
        </authorList>
    </citation>
    <scope>NUCLEOTIDE SEQUENCE [LARGE SCALE GENOMIC DNA]</scope>
    <source>
        <strain evidence="2">cv. Da-Ae</strain>
        <tissue evidence="1">Seedling</tissue>
    </source>
</reference>
<gene>
    <name evidence="1" type="ORF">HID58_018480</name>
</gene>
<organism evidence="1 2">
    <name type="scientific">Brassica napus</name>
    <name type="common">Rape</name>
    <dbReference type="NCBI Taxonomy" id="3708"/>
    <lineage>
        <taxon>Eukaryota</taxon>
        <taxon>Viridiplantae</taxon>
        <taxon>Streptophyta</taxon>
        <taxon>Embryophyta</taxon>
        <taxon>Tracheophyta</taxon>
        <taxon>Spermatophyta</taxon>
        <taxon>Magnoliopsida</taxon>
        <taxon>eudicotyledons</taxon>
        <taxon>Gunneridae</taxon>
        <taxon>Pentapetalae</taxon>
        <taxon>rosids</taxon>
        <taxon>malvids</taxon>
        <taxon>Brassicales</taxon>
        <taxon>Brassicaceae</taxon>
        <taxon>Brassiceae</taxon>
        <taxon>Brassica</taxon>
    </lineage>
</organism>
<keyword evidence="2" id="KW-1185">Reference proteome</keyword>
<proteinExistence type="predicted"/>
<protein>
    <submittedName>
        <fullName evidence="1">Uncharacterized protein</fullName>
    </submittedName>
</protein>
<evidence type="ECO:0000313" key="1">
    <source>
        <dbReference type="EMBL" id="KAH0926224.1"/>
    </source>
</evidence>
<accession>A0ABQ8D9Z6</accession>
<comment type="caution">
    <text evidence="1">The sequence shown here is derived from an EMBL/GenBank/DDBJ whole genome shotgun (WGS) entry which is preliminary data.</text>
</comment>
<evidence type="ECO:0000313" key="2">
    <source>
        <dbReference type="Proteomes" id="UP000824890"/>
    </source>
</evidence>